<accession>A0ABP9CJ51</accession>
<dbReference type="Pfam" id="PF03449">
    <property type="entry name" value="GreA_GreB_N"/>
    <property type="match status" value="1"/>
</dbReference>
<dbReference type="PANTHER" id="PTHR30437">
    <property type="entry name" value="TRANSCRIPTION ELONGATION FACTOR GREA"/>
    <property type="match status" value="1"/>
</dbReference>
<dbReference type="Gene3D" id="3.10.50.30">
    <property type="entry name" value="Transcription elongation factor, GreA/GreB, C-terminal domain"/>
    <property type="match status" value="1"/>
</dbReference>
<dbReference type="PANTHER" id="PTHR30437:SF4">
    <property type="entry name" value="TRANSCRIPTION ELONGATION FACTOR GREA"/>
    <property type="match status" value="1"/>
</dbReference>
<comment type="caution">
    <text evidence="12">The sequence shown here is derived from an EMBL/GenBank/DDBJ whole genome shotgun (WGS) entry which is preliminary data.</text>
</comment>
<evidence type="ECO:0000256" key="8">
    <source>
        <dbReference type="HAMAP-Rule" id="MF_00105"/>
    </source>
</evidence>
<keyword evidence="3 8" id="KW-0805">Transcription regulation</keyword>
<dbReference type="PROSITE" id="PS00830">
    <property type="entry name" value="GREAB_2"/>
    <property type="match status" value="1"/>
</dbReference>
<keyword evidence="13" id="KW-1185">Reference proteome</keyword>
<dbReference type="InterPro" id="IPR036805">
    <property type="entry name" value="Tscrpt_elong_fac_GreA/B_N_sf"/>
</dbReference>
<dbReference type="Gene3D" id="1.10.287.180">
    <property type="entry name" value="Transcription elongation factor, GreA/GreB, N-terminal domain"/>
    <property type="match status" value="1"/>
</dbReference>
<evidence type="ECO:0000313" key="12">
    <source>
        <dbReference type="EMBL" id="GAA4811619.1"/>
    </source>
</evidence>
<comment type="function">
    <text evidence="6 8">Necessary for efficient RNA polymerase transcription elongation past template-encoded arresting sites. The arresting sites in DNA have the property of trapping a certain fraction of elongating RNA polymerases that pass through, resulting in locked ternary complexes. Cleavage of the nascent transcript by cleavage factors such as GreA or GreB allows the resumption of elongation from the new 3'terminus. GreA releases sequences of 2 to 3 nucleotides.</text>
</comment>
<keyword evidence="4 8" id="KW-0238">DNA-binding</keyword>
<feature type="compositionally biased region" description="Polar residues" evidence="9">
    <location>
        <begin position="71"/>
        <end position="81"/>
    </location>
</feature>
<evidence type="ECO:0000259" key="11">
    <source>
        <dbReference type="Pfam" id="PF03449"/>
    </source>
</evidence>
<dbReference type="EMBL" id="BAABKQ010000001">
    <property type="protein sequence ID" value="GAA4811619.1"/>
    <property type="molecule type" value="Genomic_DNA"/>
</dbReference>
<evidence type="ECO:0000256" key="3">
    <source>
        <dbReference type="ARBA" id="ARBA00023015"/>
    </source>
</evidence>
<comment type="similarity">
    <text evidence="1 8">Belongs to the GreA/GreB family.</text>
</comment>
<dbReference type="InterPro" id="IPR001437">
    <property type="entry name" value="Tscrpt_elong_fac_GreA/B_C"/>
</dbReference>
<gene>
    <name evidence="8" type="primary">greA</name>
    <name evidence="12" type="ORF">GCM10023353_15250</name>
</gene>
<dbReference type="SUPFAM" id="SSF46557">
    <property type="entry name" value="GreA transcript cleavage protein, N-terminal domain"/>
    <property type="match status" value="1"/>
</dbReference>
<reference evidence="13" key="1">
    <citation type="journal article" date="2019" name="Int. J. Syst. Evol. Microbiol.">
        <title>The Global Catalogue of Microorganisms (GCM) 10K type strain sequencing project: providing services to taxonomists for standard genome sequencing and annotation.</title>
        <authorList>
            <consortium name="The Broad Institute Genomics Platform"/>
            <consortium name="The Broad Institute Genome Sequencing Center for Infectious Disease"/>
            <person name="Wu L."/>
            <person name="Ma J."/>
        </authorList>
    </citation>
    <scope>NUCLEOTIDE SEQUENCE [LARGE SCALE GENOMIC DNA]</scope>
    <source>
        <strain evidence="13">JCM 18542</strain>
    </source>
</reference>
<evidence type="ECO:0000256" key="6">
    <source>
        <dbReference type="ARBA" id="ARBA00024916"/>
    </source>
</evidence>
<dbReference type="InterPro" id="IPR036953">
    <property type="entry name" value="GreA/GreB_C_sf"/>
</dbReference>
<feature type="region of interest" description="Disordered" evidence="9">
    <location>
        <begin position="64"/>
        <end position="112"/>
    </location>
</feature>
<feature type="domain" description="Transcription elongation factor GreA/GreB C-terminal" evidence="10">
    <location>
        <begin position="196"/>
        <end position="272"/>
    </location>
</feature>
<dbReference type="InterPro" id="IPR023459">
    <property type="entry name" value="Tscrpt_elong_fac_GreA/B_fam"/>
</dbReference>
<feature type="domain" description="Transcription elongation factor GreA/GreB N-terminal" evidence="11">
    <location>
        <begin position="120"/>
        <end position="188"/>
    </location>
</feature>
<keyword evidence="5 8" id="KW-0804">Transcription</keyword>
<evidence type="ECO:0000313" key="13">
    <source>
        <dbReference type="Proteomes" id="UP001500839"/>
    </source>
</evidence>
<evidence type="ECO:0000256" key="9">
    <source>
        <dbReference type="SAM" id="MobiDB-lite"/>
    </source>
</evidence>
<evidence type="ECO:0000256" key="5">
    <source>
        <dbReference type="ARBA" id="ARBA00023163"/>
    </source>
</evidence>
<dbReference type="InterPro" id="IPR028624">
    <property type="entry name" value="Tscrpt_elong_fac_GreA/B"/>
</dbReference>
<evidence type="ECO:0000256" key="7">
    <source>
        <dbReference type="ARBA" id="ARBA00030776"/>
    </source>
</evidence>
<sequence>MTVRPAADTDTPTRAVPTAMRPARRTGGYVYATRFGGTLVAYTAPGESCTAALTAAAFYAAAGDAPRDSARSPTPNRSPWRTSGRHGSRPSGQPARPAGHPLAATNDHGATDMTDTQETWLTQESYDRLKAELDGLVANRPVIAAEINERREEGDLKENGGYHAAREEQGQQEARIRQLQELLGNANVGVAPTKSGVALPGSVVEVYYGDDESDTEKFLIATREEASAEDEMQIYSPSSPLGGALIDAKAGETREYLVPSGRTMKVTLLSAEPYKG</sequence>
<dbReference type="InterPro" id="IPR022691">
    <property type="entry name" value="Tscrpt_elong_fac_GreA/B_N"/>
</dbReference>
<dbReference type="HAMAP" id="MF_00105">
    <property type="entry name" value="GreA_GreB"/>
    <property type="match status" value="1"/>
</dbReference>
<evidence type="ECO:0000259" key="10">
    <source>
        <dbReference type="Pfam" id="PF01272"/>
    </source>
</evidence>
<organism evidence="12 13">
    <name type="scientific">Tomitella cavernea</name>
    <dbReference type="NCBI Taxonomy" id="1387982"/>
    <lineage>
        <taxon>Bacteria</taxon>
        <taxon>Bacillati</taxon>
        <taxon>Actinomycetota</taxon>
        <taxon>Actinomycetes</taxon>
        <taxon>Mycobacteriales</taxon>
        <taxon>Tomitella</taxon>
    </lineage>
</organism>
<proteinExistence type="inferred from homology"/>
<dbReference type="PROSITE" id="PS00829">
    <property type="entry name" value="GREAB_1"/>
    <property type="match status" value="1"/>
</dbReference>
<dbReference type="Pfam" id="PF01272">
    <property type="entry name" value="GreA_GreB"/>
    <property type="match status" value="1"/>
</dbReference>
<evidence type="ECO:0000256" key="4">
    <source>
        <dbReference type="ARBA" id="ARBA00023125"/>
    </source>
</evidence>
<dbReference type="NCBIfam" id="NF001262">
    <property type="entry name" value="PRK00226.1-3"/>
    <property type="match status" value="1"/>
</dbReference>
<name>A0ABP9CJ51_9ACTN</name>
<dbReference type="SUPFAM" id="SSF54534">
    <property type="entry name" value="FKBP-like"/>
    <property type="match status" value="1"/>
</dbReference>
<evidence type="ECO:0000256" key="2">
    <source>
        <dbReference type="ARBA" id="ARBA00013729"/>
    </source>
</evidence>
<dbReference type="Proteomes" id="UP001500839">
    <property type="component" value="Unassembled WGS sequence"/>
</dbReference>
<evidence type="ECO:0000256" key="1">
    <source>
        <dbReference type="ARBA" id="ARBA00008213"/>
    </source>
</evidence>
<protein>
    <recommendedName>
        <fullName evidence="2 8">Transcription elongation factor GreA</fullName>
    </recommendedName>
    <alternativeName>
        <fullName evidence="7 8">Transcript cleavage factor GreA</fullName>
    </alternativeName>
</protein>
<feature type="region of interest" description="Disordered" evidence="9">
    <location>
        <begin position="1"/>
        <end position="21"/>
    </location>
</feature>
<dbReference type="InterPro" id="IPR018151">
    <property type="entry name" value="TF_GreA/GreB_CS"/>
</dbReference>